<evidence type="ECO:0000256" key="13">
    <source>
        <dbReference type="ARBA" id="ARBA00048811"/>
    </source>
</evidence>
<name>A0A7C9F994_9BACT</name>
<evidence type="ECO:0000256" key="3">
    <source>
        <dbReference type="ARBA" id="ARBA00004669"/>
    </source>
</evidence>
<comment type="caution">
    <text evidence="17">The sequence shown here is derived from an EMBL/GenBank/DDBJ whole genome shotgun (WGS) entry which is preliminary data.</text>
</comment>
<comment type="similarity">
    <text evidence="4 15">Belongs to the purine/pyrimidine phosphoribosyltransferase family.</text>
</comment>
<keyword evidence="18" id="KW-1185">Reference proteome</keyword>
<dbReference type="Pfam" id="PF00156">
    <property type="entry name" value="Pribosyltran"/>
    <property type="match status" value="1"/>
</dbReference>
<comment type="pathway">
    <text evidence="3 15">Purine metabolism; IMP biosynthesis via salvage pathway; IMP from hypoxanthine: step 1/1.</text>
</comment>
<dbReference type="GO" id="GO:0006166">
    <property type="term" value="P:purine ribonucleoside salvage"/>
    <property type="evidence" value="ECO:0007669"/>
    <property type="project" value="UniProtKB-KW"/>
</dbReference>
<dbReference type="EMBL" id="WHLY01000002">
    <property type="protein sequence ID" value="MPR34364.1"/>
    <property type="molecule type" value="Genomic_DNA"/>
</dbReference>
<dbReference type="NCBIfam" id="TIGR01203">
    <property type="entry name" value="HGPRTase"/>
    <property type="match status" value="1"/>
</dbReference>
<comment type="catalytic activity">
    <reaction evidence="14">
        <text>IMP + diphosphate = hypoxanthine + 5-phospho-alpha-D-ribose 1-diphosphate</text>
        <dbReference type="Rhea" id="RHEA:17973"/>
        <dbReference type="ChEBI" id="CHEBI:17368"/>
        <dbReference type="ChEBI" id="CHEBI:33019"/>
        <dbReference type="ChEBI" id="CHEBI:58017"/>
        <dbReference type="ChEBI" id="CHEBI:58053"/>
        <dbReference type="EC" id="2.4.2.8"/>
    </reaction>
    <physiologicalReaction direction="right-to-left" evidence="14">
        <dbReference type="Rhea" id="RHEA:17975"/>
    </physiologicalReaction>
</comment>
<evidence type="ECO:0000256" key="10">
    <source>
        <dbReference type="ARBA" id="ARBA00022726"/>
    </source>
</evidence>
<dbReference type="PANTHER" id="PTHR43340:SF1">
    <property type="entry name" value="HYPOXANTHINE PHOSPHORIBOSYLTRANSFERASE"/>
    <property type="match status" value="1"/>
</dbReference>
<dbReference type="InterPro" id="IPR029057">
    <property type="entry name" value="PRTase-like"/>
</dbReference>
<evidence type="ECO:0000256" key="12">
    <source>
        <dbReference type="ARBA" id="ARBA00022842"/>
    </source>
</evidence>
<dbReference type="GO" id="GO:0032263">
    <property type="term" value="P:GMP salvage"/>
    <property type="evidence" value="ECO:0007669"/>
    <property type="project" value="TreeGrafter"/>
</dbReference>
<feature type="domain" description="Phosphoribosyltransferase" evidence="16">
    <location>
        <begin position="17"/>
        <end position="161"/>
    </location>
</feature>
<dbReference type="Proteomes" id="UP000479293">
    <property type="component" value="Unassembled WGS sequence"/>
</dbReference>
<dbReference type="SUPFAM" id="SSF53271">
    <property type="entry name" value="PRTase-like"/>
    <property type="match status" value="1"/>
</dbReference>
<evidence type="ECO:0000256" key="8">
    <source>
        <dbReference type="ARBA" id="ARBA00022679"/>
    </source>
</evidence>
<dbReference type="InterPro" id="IPR005904">
    <property type="entry name" value="Hxn_phspho_trans"/>
</dbReference>
<accession>A0A7C9F994</accession>
<evidence type="ECO:0000256" key="7">
    <source>
        <dbReference type="ARBA" id="ARBA00022676"/>
    </source>
</evidence>
<proteinExistence type="inferred from homology"/>
<comment type="subcellular location">
    <subcellularLocation>
        <location evidence="2 15">Cytoplasm</location>
    </subcellularLocation>
</comment>
<dbReference type="GO" id="GO:0000287">
    <property type="term" value="F:magnesium ion binding"/>
    <property type="evidence" value="ECO:0007669"/>
    <property type="project" value="TreeGrafter"/>
</dbReference>
<evidence type="ECO:0000256" key="15">
    <source>
        <dbReference type="RuleBase" id="RU364099"/>
    </source>
</evidence>
<evidence type="ECO:0000256" key="9">
    <source>
        <dbReference type="ARBA" id="ARBA00022723"/>
    </source>
</evidence>
<dbReference type="Gene3D" id="3.40.50.2020">
    <property type="match status" value="1"/>
</dbReference>
<keyword evidence="10 15" id="KW-0660">Purine salvage</keyword>
<keyword evidence="11 15" id="KW-0547">Nucleotide-binding</keyword>
<dbReference type="GO" id="GO:0000166">
    <property type="term" value="F:nucleotide binding"/>
    <property type="evidence" value="ECO:0007669"/>
    <property type="project" value="UniProtKB-KW"/>
</dbReference>
<evidence type="ECO:0000313" key="17">
    <source>
        <dbReference type="EMBL" id="MPR34364.1"/>
    </source>
</evidence>
<dbReference type="GO" id="GO:0005829">
    <property type="term" value="C:cytosol"/>
    <property type="evidence" value="ECO:0007669"/>
    <property type="project" value="TreeGrafter"/>
</dbReference>
<dbReference type="InterPro" id="IPR050408">
    <property type="entry name" value="HGPRT"/>
</dbReference>
<dbReference type="AlphaFoldDB" id="A0A7C9F994"/>
<keyword evidence="9 15" id="KW-0479">Metal-binding</keyword>
<dbReference type="UniPathway" id="UPA00591">
    <property type="reaction ID" value="UER00648"/>
</dbReference>
<dbReference type="PANTHER" id="PTHR43340">
    <property type="entry name" value="HYPOXANTHINE-GUANINE PHOSPHORIBOSYLTRANSFERASE"/>
    <property type="match status" value="1"/>
</dbReference>
<evidence type="ECO:0000256" key="4">
    <source>
        <dbReference type="ARBA" id="ARBA00008391"/>
    </source>
</evidence>
<evidence type="ECO:0000256" key="6">
    <source>
        <dbReference type="ARBA" id="ARBA00022490"/>
    </source>
</evidence>
<dbReference type="CDD" id="cd06223">
    <property type="entry name" value="PRTases_typeI"/>
    <property type="match status" value="1"/>
</dbReference>
<sequence>MITVKDKTFVPFLDPNELERRIKELATELNEDYQDKSPLFVVVLKGAFLFAAELFKYVTIPSEITFVRLSSYETMESSGRVKQIIGLEESVQDRHVVIVEDIVDTGLTMAQLTAQLRGKGAISVEIATLLHKPEAMREEVDTRYVGFVIENRFVVGFGLDYEEQGRNLNGVYVLAEAPEEKDTKEAQPEGNKGTK</sequence>
<evidence type="ECO:0000256" key="2">
    <source>
        <dbReference type="ARBA" id="ARBA00004496"/>
    </source>
</evidence>
<organism evidence="17 18">
    <name type="scientific">Salmonirosea aquatica</name>
    <dbReference type="NCBI Taxonomy" id="2654236"/>
    <lineage>
        <taxon>Bacteria</taxon>
        <taxon>Pseudomonadati</taxon>
        <taxon>Bacteroidota</taxon>
        <taxon>Cytophagia</taxon>
        <taxon>Cytophagales</taxon>
        <taxon>Spirosomataceae</taxon>
        <taxon>Salmonirosea</taxon>
    </lineage>
</organism>
<keyword evidence="7 15" id="KW-0328">Glycosyltransferase</keyword>
<dbReference type="GO" id="GO:0046100">
    <property type="term" value="P:hypoxanthine metabolic process"/>
    <property type="evidence" value="ECO:0007669"/>
    <property type="project" value="TreeGrafter"/>
</dbReference>
<dbReference type="EC" id="2.4.2.8" evidence="5 15"/>
<dbReference type="RefSeq" id="WP_152760515.1">
    <property type="nucleotide sequence ID" value="NZ_WHLY01000002.1"/>
</dbReference>
<comment type="catalytic activity">
    <reaction evidence="13">
        <text>GMP + diphosphate = guanine + 5-phospho-alpha-D-ribose 1-diphosphate</text>
        <dbReference type="Rhea" id="RHEA:25424"/>
        <dbReference type="ChEBI" id="CHEBI:16235"/>
        <dbReference type="ChEBI" id="CHEBI:33019"/>
        <dbReference type="ChEBI" id="CHEBI:58017"/>
        <dbReference type="ChEBI" id="CHEBI:58115"/>
        <dbReference type="EC" id="2.4.2.8"/>
    </reaction>
    <physiologicalReaction direction="right-to-left" evidence="13">
        <dbReference type="Rhea" id="RHEA:25426"/>
    </physiologicalReaction>
</comment>
<dbReference type="GO" id="GO:0004422">
    <property type="term" value="F:hypoxanthine phosphoribosyltransferase activity"/>
    <property type="evidence" value="ECO:0007669"/>
    <property type="project" value="InterPro"/>
</dbReference>
<comment type="cofactor">
    <cofactor evidence="1 15">
        <name>Mg(2+)</name>
        <dbReference type="ChEBI" id="CHEBI:18420"/>
    </cofactor>
</comment>
<protein>
    <recommendedName>
        <fullName evidence="5 15">Hypoxanthine phosphoribosyltransferase</fullName>
        <ecNumber evidence="5 15">2.4.2.8</ecNumber>
    </recommendedName>
</protein>
<evidence type="ECO:0000256" key="11">
    <source>
        <dbReference type="ARBA" id="ARBA00022741"/>
    </source>
</evidence>
<dbReference type="InterPro" id="IPR000836">
    <property type="entry name" value="PRTase_dom"/>
</dbReference>
<keyword evidence="8 15" id="KW-0808">Transferase</keyword>
<evidence type="ECO:0000259" key="16">
    <source>
        <dbReference type="Pfam" id="PF00156"/>
    </source>
</evidence>
<reference evidence="17 18" key="1">
    <citation type="submission" date="2019-10" db="EMBL/GenBank/DDBJ databases">
        <title>Draft Genome Sequence of Cytophagaceae sp. SJW1-29.</title>
        <authorList>
            <person name="Choi A."/>
        </authorList>
    </citation>
    <scope>NUCLEOTIDE SEQUENCE [LARGE SCALE GENOMIC DNA]</scope>
    <source>
        <strain evidence="17 18">SJW1-29</strain>
    </source>
</reference>
<evidence type="ECO:0000313" key="18">
    <source>
        <dbReference type="Proteomes" id="UP000479293"/>
    </source>
</evidence>
<keyword evidence="6 15" id="KW-0963">Cytoplasm</keyword>
<evidence type="ECO:0000256" key="14">
    <source>
        <dbReference type="ARBA" id="ARBA00049402"/>
    </source>
</evidence>
<dbReference type="GO" id="GO:0006178">
    <property type="term" value="P:guanine salvage"/>
    <property type="evidence" value="ECO:0007669"/>
    <property type="project" value="TreeGrafter"/>
</dbReference>
<keyword evidence="12 15" id="KW-0460">Magnesium</keyword>
<evidence type="ECO:0000256" key="5">
    <source>
        <dbReference type="ARBA" id="ARBA00011895"/>
    </source>
</evidence>
<evidence type="ECO:0000256" key="1">
    <source>
        <dbReference type="ARBA" id="ARBA00001946"/>
    </source>
</evidence>
<gene>
    <name evidence="17" type="primary">hpt</name>
    <name evidence="17" type="ORF">GBK04_13600</name>
</gene>
<dbReference type="GO" id="GO:0032264">
    <property type="term" value="P:IMP salvage"/>
    <property type="evidence" value="ECO:0007669"/>
    <property type="project" value="UniProtKB-UniPathway"/>
</dbReference>